<reference evidence="1" key="1">
    <citation type="submission" date="2018-02" db="EMBL/GenBank/DDBJ databases">
        <title>Rhizophora mucronata_Transcriptome.</title>
        <authorList>
            <person name="Meera S.P."/>
            <person name="Sreeshan A."/>
            <person name="Augustine A."/>
        </authorList>
    </citation>
    <scope>NUCLEOTIDE SEQUENCE</scope>
    <source>
        <tissue evidence="1">Leaf</tissue>
    </source>
</reference>
<dbReference type="AlphaFoldDB" id="A0A2P2NEP2"/>
<organism evidence="1">
    <name type="scientific">Rhizophora mucronata</name>
    <name type="common">Asiatic mangrove</name>
    <dbReference type="NCBI Taxonomy" id="61149"/>
    <lineage>
        <taxon>Eukaryota</taxon>
        <taxon>Viridiplantae</taxon>
        <taxon>Streptophyta</taxon>
        <taxon>Embryophyta</taxon>
        <taxon>Tracheophyta</taxon>
        <taxon>Spermatophyta</taxon>
        <taxon>Magnoliopsida</taxon>
        <taxon>eudicotyledons</taxon>
        <taxon>Gunneridae</taxon>
        <taxon>Pentapetalae</taxon>
        <taxon>rosids</taxon>
        <taxon>fabids</taxon>
        <taxon>Malpighiales</taxon>
        <taxon>Rhizophoraceae</taxon>
        <taxon>Rhizophora</taxon>
    </lineage>
</organism>
<protein>
    <submittedName>
        <fullName evidence="1">Uncharacterized protein</fullName>
    </submittedName>
</protein>
<proteinExistence type="predicted"/>
<name>A0A2P2NEP2_RHIMU</name>
<evidence type="ECO:0000313" key="1">
    <source>
        <dbReference type="EMBL" id="MBX40966.1"/>
    </source>
</evidence>
<sequence length="34" mass="3893">MSNLELGFHGNSMYPDVQVPFSLRLLYHKNINSA</sequence>
<dbReference type="EMBL" id="GGEC01060482">
    <property type="protein sequence ID" value="MBX40966.1"/>
    <property type="molecule type" value="Transcribed_RNA"/>
</dbReference>
<accession>A0A2P2NEP2</accession>